<keyword evidence="3" id="KW-1185">Reference proteome</keyword>
<dbReference type="VEuPathDB" id="TriTrypDB:TM35_000152920"/>
<gene>
    <name evidence="2" type="ORF">TM35_000152920</name>
</gene>
<dbReference type="GeneID" id="39985724"/>
<dbReference type="Proteomes" id="UP000192257">
    <property type="component" value="Unassembled WGS sequence"/>
</dbReference>
<evidence type="ECO:0000313" key="3">
    <source>
        <dbReference type="Proteomes" id="UP000192257"/>
    </source>
</evidence>
<proteinExistence type="predicted"/>
<sequence length="1045" mass="118403">MEKLQKERDKLLLYALQNPPPHVTVILPPRSNPLTELDLSQMESPLPLYTTASESKPMIIKVEGSPPMLTISEGRRTSTSYDNDHYSSGGSSGGHKVKRRGVERFSSFMANLLRNVQGQSSAKEAPVGSSRDTVSSFFYPAEKHRRNSAGEHRLLSRSLVDGSSIFSSEKPQHRNPLPIEGLHEFTITEYIAPYLTNDDYPARDPLKFPDPPSIELCPVIENDVLNDFGENYDKQNVLFYEHILLGVDVFIGPQAMRYEKEVCSGFLKAFNISDAQHVRSLQNLKQLTLDRRDLPISIDITTIQRLVDTSVDKEFVQRMKKILRISRKHPDTPGGNEYPLALRAFIYAGALCPLYKIDTRRGGETLLQEEQVSYTLTALRRKLGISSALDPFCRLHARLLSMDEKAELERQRAFLKEIATAVNALSRSTQSLGKVPLTPETKYKLYILQEIFELCCIPMTLISAINSEHTIICVSALFLESCVSLPSEFLSVYVRIDGRQILPPTSSVDDFLLVLLMVFVGRSVLRTFSSPKFLMNSAEPPQQLLDKLTSVGDRARAYCELLSHSVQHAVVLILPGISLAASHVIAQHWAKAIRGDKTPDDFVEGITALLSFLAKFSSPGVENDKEMSRALLSSTRRQLSWIAPLIERYDYSVREQVRQKLRKAKLSLQDVGHFTRDAQFLVVALVEEIVAPMPSPLLWWAQELVFQRLSYVSDCINDTAGLVKGRFVHPNIQNEGITQQSGYIQEYKRLLELGEKMSVPPLSLDDITLRLNSLFVLKSGWKRYLAFTKEDYRLVRGVTGVPAISFEHLVRSTGEHLAEMVFALCEYAAVAIIRVEIGSLLFEKFLKTDMRLLRSMKTDKTSASGRRHLPREFPDVTMKLILQKLESSFGTLAEQLSDSTMVREVRTRALLHFVASLFYVFLEGTHDRLFCPEEVDSILEDLDNVDAFIQSFQTTESDVDKKHHPIVHIRELLQNLRQIVRYCFSQTTSVLTDGGEGVPPFAQLPETSGTSPWCKYIVRRVLDHRNDKTRRFSFITHNFFRRDEA</sequence>
<protein>
    <submittedName>
        <fullName evidence="2">Uncharacterized protein</fullName>
    </submittedName>
</protein>
<evidence type="ECO:0000313" key="2">
    <source>
        <dbReference type="EMBL" id="ORC88861.1"/>
    </source>
</evidence>
<name>A0A1X0NW62_9TRYP</name>
<dbReference type="EMBL" id="NBCO01000015">
    <property type="protein sequence ID" value="ORC88861.1"/>
    <property type="molecule type" value="Genomic_DNA"/>
</dbReference>
<dbReference type="AlphaFoldDB" id="A0A1X0NW62"/>
<dbReference type="OrthoDB" id="271740at2759"/>
<feature type="region of interest" description="Disordered" evidence="1">
    <location>
        <begin position="77"/>
        <end position="97"/>
    </location>
</feature>
<evidence type="ECO:0000256" key="1">
    <source>
        <dbReference type="SAM" id="MobiDB-lite"/>
    </source>
</evidence>
<organism evidence="2 3">
    <name type="scientific">Trypanosoma theileri</name>
    <dbReference type="NCBI Taxonomy" id="67003"/>
    <lineage>
        <taxon>Eukaryota</taxon>
        <taxon>Discoba</taxon>
        <taxon>Euglenozoa</taxon>
        <taxon>Kinetoplastea</taxon>
        <taxon>Metakinetoplastina</taxon>
        <taxon>Trypanosomatida</taxon>
        <taxon>Trypanosomatidae</taxon>
        <taxon>Trypanosoma</taxon>
    </lineage>
</organism>
<accession>A0A1X0NW62</accession>
<comment type="caution">
    <text evidence="2">The sequence shown here is derived from an EMBL/GenBank/DDBJ whole genome shotgun (WGS) entry which is preliminary data.</text>
</comment>
<dbReference type="RefSeq" id="XP_028882927.1">
    <property type="nucleotide sequence ID" value="XM_029025944.1"/>
</dbReference>
<reference evidence="2 3" key="1">
    <citation type="submission" date="2017-03" db="EMBL/GenBank/DDBJ databases">
        <title>An alternative strategy for trypanosome survival in the mammalian bloodstream revealed through genome and transcriptome analysis of the ubiquitous bovine parasite Trypanosoma (Megatrypanum) theileri.</title>
        <authorList>
            <person name="Kelly S."/>
            <person name="Ivens A."/>
            <person name="Mott A."/>
            <person name="O'Neill E."/>
            <person name="Emms D."/>
            <person name="Macleod O."/>
            <person name="Voorheis P."/>
            <person name="Matthews J."/>
            <person name="Matthews K."/>
            <person name="Carrington M."/>
        </authorList>
    </citation>
    <scope>NUCLEOTIDE SEQUENCE [LARGE SCALE GENOMIC DNA]</scope>
    <source>
        <strain evidence="2">Edinburgh</strain>
    </source>
</reference>